<evidence type="ECO:0000256" key="2">
    <source>
        <dbReference type="ARBA" id="ARBA00022723"/>
    </source>
</evidence>
<dbReference type="CDD" id="cd12148">
    <property type="entry name" value="fungal_TF_MHR"/>
    <property type="match status" value="1"/>
</dbReference>
<dbReference type="Gene3D" id="4.10.240.10">
    <property type="entry name" value="Zn(2)-C6 fungal-type DNA-binding domain"/>
    <property type="match status" value="1"/>
</dbReference>
<evidence type="ECO:0000256" key="3">
    <source>
        <dbReference type="ARBA" id="ARBA00023015"/>
    </source>
</evidence>
<keyword evidence="2" id="KW-0479">Metal-binding</keyword>
<organism evidence="8 9">
    <name type="scientific">Amorphotheca resinae ATCC 22711</name>
    <dbReference type="NCBI Taxonomy" id="857342"/>
    <lineage>
        <taxon>Eukaryota</taxon>
        <taxon>Fungi</taxon>
        <taxon>Dikarya</taxon>
        <taxon>Ascomycota</taxon>
        <taxon>Pezizomycotina</taxon>
        <taxon>Leotiomycetes</taxon>
        <taxon>Helotiales</taxon>
        <taxon>Amorphothecaceae</taxon>
        <taxon>Amorphotheca</taxon>
    </lineage>
</organism>
<comment type="subcellular location">
    <subcellularLocation>
        <location evidence="1">Nucleus</location>
    </subcellularLocation>
</comment>
<dbReference type="RefSeq" id="XP_024725733.1">
    <property type="nucleotide sequence ID" value="XM_024865092.1"/>
</dbReference>
<evidence type="ECO:0000313" key="8">
    <source>
        <dbReference type="EMBL" id="PSS28208.1"/>
    </source>
</evidence>
<sequence length="803" mass="90081">MSGSPEACLAGRAIASPSGPSNHGAAAQQNPPPPPAADEKPPATTTEKTISCVSCRKRKLKCDRVKPKCGTCTRLRHDCEYPERRRNPGSKRRNMKELEARLAQVETQLVSETAKSRASNRTPLAQDAETGWNSFPLDMHVDFQDETFMDQSFGIPNSVYSLESGMPSSDFSTQEVISLGLQEPLPPDEMVNDLHRLYFEKYHFTMPMMHKQRYLAALKLPAHMRPPVCLRYAMWALAATFSDKYSQYEDLLYERARRYAEAAEMKGHGESFVTIQHAQTWVLIATYEAKKTYFTRAWMSTGRMVRLVQMLGLHRLDGVASEVKQILPPARDVTELEERRRTFWAAFYGDRWASSGTGWAMIIQEKEIMTNLPSSEEAFEQGIAEQGITLQEALTPEGASKISPFGGVVLSACLFGHNFIHLHQGGPDDHPEDLANGEFWKRHRTMDNILSNTFMFLPEHLRMPAGLRDMNIVFLHMNIHASTICLHQAAIFTAERNKLDPAFIRQSRARSLMSAEEIVNIMRLVSHLDVADMNSWMGFCLYIAAGVFIQDQRSESRSSTSMSNLEFLLAAMKAIGNRHSITIHFTTQVELDIENSGIRNTGSSSHKDMPNTPINGIPIERDNVPMGIHHGFYAYMPNKDKPEFDMQEPLTPLLPGILPAGSRTASPHDSPCAAAMSNFGAGFPSQTRAHEHTRTPRNPSSTTYENYASPTTYDNYASPNPLDMSADEVNNMSSYVDIHQNSFNSASTPSTKPSNPRPMQFPYRQGHGPSDFVMFPQETIDSTPVDPSSEWTFIPTLERARPF</sequence>
<evidence type="ECO:0000256" key="5">
    <source>
        <dbReference type="ARBA" id="ARBA00023242"/>
    </source>
</evidence>
<dbReference type="CDD" id="cd00067">
    <property type="entry name" value="GAL4"/>
    <property type="match status" value="1"/>
</dbReference>
<dbReference type="GO" id="GO:0008270">
    <property type="term" value="F:zinc ion binding"/>
    <property type="evidence" value="ECO:0007669"/>
    <property type="project" value="InterPro"/>
</dbReference>
<dbReference type="GeneID" id="36573173"/>
<dbReference type="STRING" id="857342.A0A2T3BFU6"/>
<gene>
    <name evidence="8" type="ORF">M430DRAFT_24563</name>
</gene>
<dbReference type="Proteomes" id="UP000241818">
    <property type="component" value="Unassembled WGS sequence"/>
</dbReference>
<feature type="region of interest" description="Disordered" evidence="6">
    <location>
        <begin position="1"/>
        <end position="49"/>
    </location>
</feature>
<keyword evidence="4" id="KW-0804">Transcription</keyword>
<dbReference type="SUPFAM" id="SSF57701">
    <property type="entry name" value="Zn2/Cys6 DNA-binding domain"/>
    <property type="match status" value="1"/>
</dbReference>
<dbReference type="SMART" id="SM00066">
    <property type="entry name" value="GAL4"/>
    <property type="match status" value="1"/>
</dbReference>
<feature type="domain" description="Zn(2)-C6 fungal-type" evidence="7">
    <location>
        <begin position="51"/>
        <end position="81"/>
    </location>
</feature>
<proteinExistence type="predicted"/>
<protein>
    <recommendedName>
        <fullName evidence="7">Zn(2)-C6 fungal-type domain-containing protein</fullName>
    </recommendedName>
</protein>
<feature type="region of interest" description="Disordered" evidence="6">
    <location>
        <begin position="679"/>
        <end position="727"/>
    </location>
</feature>
<dbReference type="SMART" id="SM00906">
    <property type="entry name" value="Fungal_trans"/>
    <property type="match status" value="1"/>
</dbReference>
<keyword evidence="9" id="KW-1185">Reference proteome</keyword>
<dbReference type="GO" id="GO:0003677">
    <property type="term" value="F:DNA binding"/>
    <property type="evidence" value="ECO:0007669"/>
    <property type="project" value="InterPro"/>
</dbReference>
<evidence type="ECO:0000259" key="7">
    <source>
        <dbReference type="PROSITE" id="PS50048"/>
    </source>
</evidence>
<dbReference type="GO" id="GO:0000981">
    <property type="term" value="F:DNA-binding transcription factor activity, RNA polymerase II-specific"/>
    <property type="evidence" value="ECO:0007669"/>
    <property type="project" value="InterPro"/>
</dbReference>
<accession>A0A2T3BFU6</accession>
<dbReference type="GO" id="GO:0005634">
    <property type="term" value="C:nucleus"/>
    <property type="evidence" value="ECO:0007669"/>
    <property type="project" value="UniProtKB-SubCell"/>
</dbReference>
<dbReference type="Pfam" id="PF04082">
    <property type="entry name" value="Fungal_trans"/>
    <property type="match status" value="1"/>
</dbReference>
<dbReference type="PANTHER" id="PTHR47338:SF10">
    <property type="entry name" value="TRANSCRIPTION FACTOR DOMAIN-CONTAINING PROTEIN-RELATED"/>
    <property type="match status" value="1"/>
</dbReference>
<evidence type="ECO:0000256" key="1">
    <source>
        <dbReference type="ARBA" id="ARBA00004123"/>
    </source>
</evidence>
<dbReference type="PANTHER" id="PTHR47338">
    <property type="entry name" value="ZN(II)2CYS6 TRANSCRIPTION FACTOR (EUROFUNG)-RELATED"/>
    <property type="match status" value="1"/>
</dbReference>
<dbReference type="PROSITE" id="PS50048">
    <property type="entry name" value="ZN2_CY6_FUNGAL_2"/>
    <property type="match status" value="1"/>
</dbReference>
<evidence type="ECO:0000313" key="9">
    <source>
        <dbReference type="Proteomes" id="UP000241818"/>
    </source>
</evidence>
<dbReference type="GO" id="GO:0006351">
    <property type="term" value="P:DNA-templated transcription"/>
    <property type="evidence" value="ECO:0007669"/>
    <property type="project" value="InterPro"/>
</dbReference>
<dbReference type="Pfam" id="PF00172">
    <property type="entry name" value="Zn_clus"/>
    <property type="match status" value="1"/>
</dbReference>
<dbReference type="EMBL" id="KZ679006">
    <property type="protein sequence ID" value="PSS28208.1"/>
    <property type="molecule type" value="Genomic_DNA"/>
</dbReference>
<evidence type="ECO:0000256" key="4">
    <source>
        <dbReference type="ARBA" id="ARBA00023163"/>
    </source>
</evidence>
<dbReference type="AlphaFoldDB" id="A0A2T3BFU6"/>
<reference evidence="8 9" key="1">
    <citation type="journal article" date="2018" name="New Phytol.">
        <title>Comparative genomics and transcriptomics depict ericoid mycorrhizal fungi as versatile saprotrophs and plant mutualists.</title>
        <authorList>
            <person name="Martino E."/>
            <person name="Morin E."/>
            <person name="Grelet G.A."/>
            <person name="Kuo A."/>
            <person name="Kohler A."/>
            <person name="Daghino S."/>
            <person name="Barry K.W."/>
            <person name="Cichocki N."/>
            <person name="Clum A."/>
            <person name="Dockter R.B."/>
            <person name="Hainaut M."/>
            <person name="Kuo R.C."/>
            <person name="LaButti K."/>
            <person name="Lindahl B.D."/>
            <person name="Lindquist E.A."/>
            <person name="Lipzen A."/>
            <person name="Khouja H.R."/>
            <person name="Magnuson J."/>
            <person name="Murat C."/>
            <person name="Ohm R.A."/>
            <person name="Singer S.W."/>
            <person name="Spatafora J.W."/>
            <person name="Wang M."/>
            <person name="Veneault-Fourrey C."/>
            <person name="Henrissat B."/>
            <person name="Grigoriev I.V."/>
            <person name="Martin F.M."/>
            <person name="Perotto S."/>
        </authorList>
    </citation>
    <scope>NUCLEOTIDE SEQUENCE [LARGE SCALE GENOMIC DNA]</scope>
    <source>
        <strain evidence="8 9">ATCC 22711</strain>
    </source>
</reference>
<name>A0A2T3BFU6_AMORE</name>
<evidence type="ECO:0000256" key="6">
    <source>
        <dbReference type="SAM" id="MobiDB-lite"/>
    </source>
</evidence>
<feature type="compositionally biased region" description="Polar residues" evidence="6">
    <location>
        <begin position="696"/>
        <end position="718"/>
    </location>
</feature>
<dbReference type="OrthoDB" id="5600212at2759"/>
<dbReference type="InterPro" id="IPR001138">
    <property type="entry name" value="Zn2Cys6_DnaBD"/>
</dbReference>
<keyword evidence="3" id="KW-0805">Transcription regulation</keyword>
<dbReference type="PROSITE" id="PS00463">
    <property type="entry name" value="ZN2_CY6_FUNGAL_1"/>
    <property type="match status" value="1"/>
</dbReference>
<dbReference type="InterPro" id="IPR050815">
    <property type="entry name" value="TF_fung"/>
</dbReference>
<dbReference type="InParanoid" id="A0A2T3BFU6"/>
<dbReference type="InterPro" id="IPR007219">
    <property type="entry name" value="XnlR_reg_dom"/>
</dbReference>
<keyword evidence="5" id="KW-0539">Nucleus</keyword>
<dbReference type="InterPro" id="IPR036864">
    <property type="entry name" value="Zn2-C6_fun-type_DNA-bd_sf"/>
</dbReference>